<evidence type="ECO:0000256" key="10">
    <source>
        <dbReference type="PIRSR" id="PIRSR605856-50"/>
    </source>
</evidence>
<keyword evidence="7 10" id="KW-0663">Pyridoxal phosphate</keyword>
<dbReference type="InterPro" id="IPR036052">
    <property type="entry name" value="TrpB-like_PALP_sf"/>
</dbReference>
<dbReference type="Pfam" id="PF00291">
    <property type="entry name" value="PALP"/>
    <property type="match status" value="1"/>
</dbReference>
<evidence type="ECO:0000256" key="7">
    <source>
        <dbReference type="ARBA" id="ARBA00022898"/>
    </source>
</evidence>
<dbReference type="CDD" id="cd01561">
    <property type="entry name" value="CBS_like"/>
    <property type="match status" value="1"/>
</dbReference>
<feature type="modified residue" description="N6-(pyridoxal phosphate)lysine" evidence="11">
    <location>
        <position position="61"/>
    </location>
</feature>
<comment type="pathway">
    <text evidence="2">Amino-acid biosynthesis; L-cysteine biosynthesis; L-cysteine from L-serine: step 2/2.</text>
</comment>
<dbReference type="Proteomes" id="UP000298781">
    <property type="component" value="Chromosome"/>
</dbReference>
<protein>
    <recommendedName>
        <fullName evidence="4">cysteine synthase</fullName>
        <ecNumber evidence="4">2.5.1.47</ecNumber>
    </recommendedName>
</protein>
<keyword evidence="14" id="KW-1185">Reference proteome</keyword>
<comment type="cofactor">
    <cofactor evidence="1 10">
        <name>pyridoxal 5'-phosphate</name>
        <dbReference type="ChEBI" id="CHEBI:597326"/>
    </cofactor>
</comment>
<dbReference type="SUPFAM" id="SSF53686">
    <property type="entry name" value="Tryptophan synthase beta subunit-like PLP-dependent enzymes"/>
    <property type="match status" value="1"/>
</dbReference>
<dbReference type="NCBIfam" id="TIGR01136">
    <property type="entry name" value="cysKM"/>
    <property type="match status" value="1"/>
</dbReference>
<feature type="binding site" evidence="10">
    <location>
        <position position="283"/>
    </location>
    <ligand>
        <name>pyridoxal 5'-phosphate</name>
        <dbReference type="ChEBI" id="CHEBI:597326"/>
    </ligand>
</feature>
<comment type="catalytic activity">
    <reaction evidence="9">
        <text>O-acetyl-L-serine + hydrogen sulfide = L-cysteine + acetate</text>
        <dbReference type="Rhea" id="RHEA:14829"/>
        <dbReference type="ChEBI" id="CHEBI:29919"/>
        <dbReference type="ChEBI" id="CHEBI:30089"/>
        <dbReference type="ChEBI" id="CHEBI:35235"/>
        <dbReference type="ChEBI" id="CHEBI:58340"/>
        <dbReference type="EC" id="2.5.1.47"/>
    </reaction>
</comment>
<dbReference type="Gene3D" id="3.40.50.1100">
    <property type="match status" value="2"/>
</dbReference>
<evidence type="ECO:0000313" key="13">
    <source>
        <dbReference type="EMBL" id="QCI63496.1"/>
    </source>
</evidence>
<evidence type="ECO:0000256" key="8">
    <source>
        <dbReference type="ARBA" id="ARBA00023192"/>
    </source>
</evidence>
<organism evidence="13 14">
    <name type="scientific">Phreatobacter stygius</name>
    <dbReference type="NCBI Taxonomy" id="1940610"/>
    <lineage>
        <taxon>Bacteria</taxon>
        <taxon>Pseudomonadati</taxon>
        <taxon>Pseudomonadota</taxon>
        <taxon>Alphaproteobacteria</taxon>
        <taxon>Hyphomicrobiales</taxon>
        <taxon>Phreatobacteraceae</taxon>
        <taxon>Phreatobacter</taxon>
    </lineage>
</organism>
<dbReference type="EC" id="2.5.1.47" evidence="4"/>
<keyword evidence="6 13" id="KW-0808">Transferase</keyword>
<evidence type="ECO:0000256" key="1">
    <source>
        <dbReference type="ARBA" id="ARBA00001933"/>
    </source>
</evidence>
<dbReference type="PANTHER" id="PTHR10314">
    <property type="entry name" value="CYSTATHIONINE BETA-SYNTHASE"/>
    <property type="match status" value="1"/>
</dbReference>
<comment type="similarity">
    <text evidence="3">Belongs to the cysteine synthase/cystathionine beta-synthase family.</text>
</comment>
<dbReference type="InterPro" id="IPR001926">
    <property type="entry name" value="TrpB-like_PALP"/>
</dbReference>
<name>A0A4D7B1U9_9HYPH</name>
<evidence type="ECO:0000256" key="9">
    <source>
        <dbReference type="ARBA" id="ARBA00047931"/>
    </source>
</evidence>
<dbReference type="OrthoDB" id="9805733at2"/>
<dbReference type="RefSeq" id="WP_136958954.1">
    <property type="nucleotide sequence ID" value="NZ_CP039690.1"/>
</dbReference>
<keyword evidence="8" id="KW-0198">Cysteine biosynthesis</keyword>
<evidence type="ECO:0000256" key="3">
    <source>
        <dbReference type="ARBA" id="ARBA00007103"/>
    </source>
</evidence>
<evidence type="ECO:0000256" key="6">
    <source>
        <dbReference type="ARBA" id="ARBA00022679"/>
    </source>
</evidence>
<dbReference type="EMBL" id="CP039690">
    <property type="protein sequence ID" value="QCI63496.1"/>
    <property type="molecule type" value="Genomic_DNA"/>
</dbReference>
<dbReference type="InterPro" id="IPR050214">
    <property type="entry name" value="Cys_Synth/Cystath_Beta-Synth"/>
</dbReference>
<dbReference type="KEGG" id="pstg:E8M01_04145"/>
<accession>A0A4D7B1U9</accession>
<evidence type="ECO:0000256" key="2">
    <source>
        <dbReference type="ARBA" id="ARBA00004962"/>
    </source>
</evidence>
<evidence type="ECO:0000256" key="4">
    <source>
        <dbReference type="ARBA" id="ARBA00012681"/>
    </source>
</evidence>
<gene>
    <name evidence="13" type="primary">cysK</name>
    <name evidence="13" type="ORF">E8M01_04145</name>
</gene>
<evidence type="ECO:0000256" key="11">
    <source>
        <dbReference type="PIRSR" id="PIRSR605856-51"/>
    </source>
</evidence>
<feature type="domain" description="Tryptophan synthase beta chain-like PALP" evidence="12">
    <location>
        <begin position="22"/>
        <end position="310"/>
    </location>
</feature>
<dbReference type="GO" id="GO:0006535">
    <property type="term" value="P:cysteine biosynthetic process from serine"/>
    <property type="evidence" value="ECO:0007669"/>
    <property type="project" value="InterPro"/>
</dbReference>
<dbReference type="GO" id="GO:0005737">
    <property type="term" value="C:cytoplasm"/>
    <property type="evidence" value="ECO:0007669"/>
    <property type="project" value="UniProtKB-ARBA"/>
</dbReference>
<proteinExistence type="inferred from homology"/>
<dbReference type="GO" id="GO:0004124">
    <property type="term" value="F:cysteine synthase activity"/>
    <property type="evidence" value="ECO:0007669"/>
    <property type="project" value="UniProtKB-EC"/>
</dbReference>
<dbReference type="AlphaFoldDB" id="A0A4D7B1U9"/>
<dbReference type="InterPro" id="IPR005859">
    <property type="entry name" value="CysK"/>
</dbReference>
<reference evidence="13 14" key="1">
    <citation type="submission" date="2019-04" db="EMBL/GenBank/DDBJ databases">
        <title>Phreatobacter aquaticus sp. nov.</title>
        <authorList>
            <person name="Choi A."/>
        </authorList>
    </citation>
    <scope>NUCLEOTIDE SEQUENCE [LARGE SCALE GENOMIC DNA]</scope>
    <source>
        <strain evidence="13 14">KCTC 52518</strain>
    </source>
</reference>
<dbReference type="InterPro" id="IPR005856">
    <property type="entry name" value="Cys_synth"/>
</dbReference>
<evidence type="ECO:0000259" key="12">
    <source>
        <dbReference type="Pfam" id="PF00291"/>
    </source>
</evidence>
<evidence type="ECO:0000256" key="5">
    <source>
        <dbReference type="ARBA" id="ARBA00022605"/>
    </source>
</evidence>
<dbReference type="NCBIfam" id="TIGR01139">
    <property type="entry name" value="cysK"/>
    <property type="match status" value="1"/>
</dbReference>
<sequence length="325" mass="34045">MTAHVSPAKTRKPGRGRIYDSITDTIGDTPLVRLDRLGKIHGAKATILAKLEFFNPIASVKDRIGVSMLDALASAGKINPQTVLIEPTSGNTGIALAFAAAARGIKLVLVMPETMSIERRKMLALLGAELVLTEGPKGMKGAIAKAEELAAENPHAIIPQQFKNPANPEIHRQTTAEEIWNDTEGNVDIFVSGVGTGGTITGVGQVLKARKPGVRIVAVEPTDSPVLSGGNPGPHKIQGIGAGFVPDILDRAVIDEVVTVTNDQAFTVARELARVEGIPVGISSGAAVQVALDLAKKPDNAGKTIVVIIPSFAERYLSTALFDGL</sequence>
<feature type="binding site" evidence="10">
    <location>
        <begin position="195"/>
        <end position="199"/>
    </location>
    <ligand>
        <name>pyridoxal 5'-phosphate</name>
        <dbReference type="ChEBI" id="CHEBI:597326"/>
    </ligand>
</feature>
<feature type="binding site" evidence="10">
    <location>
        <position position="91"/>
    </location>
    <ligand>
        <name>pyridoxal 5'-phosphate</name>
        <dbReference type="ChEBI" id="CHEBI:597326"/>
    </ligand>
</feature>
<dbReference type="FunFam" id="3.40.50.1100:FF:000067">
    <property type="entry name" value="Cysteine synthase"/>
    <property type="match status" value="1"/>
</dbReference>
<evidence type="ECO:0000313" key="14">
    <source>
        <dbReference type="Proteomes" id="UP000298781"/>
    </source>
</evidence>
<keyword evidence="5" id="KW-0028">Amino-acid biosynthesis</keyword>